<dbReference type="OrthoDB" id="10391686at2759"/>
<dbReference type="Proteomes" id="UP000886998">
    <property type="component" value="Unassembled WGS sequence"/>
</dbReference>
<evidence type="ECO:0000313" key="2">
    <source>
        <dbReference type="Proteomes" id="UP000886998"/>
    </source>
</evidence>
<name>A0A8X6XH50_9ARAC</name>
<comment type="caution">
    <text evidence="1">The sequence shown here is derived from an EMBL/GenBank/DDBJ whole genome shotgun (WGS) entry which is preliminary data.</text>
</comment>
<protein>
    <submittedName>
        <fullName evidence="1">Uncharacterized protein</fullName>
    </submittedName>
</protein>
<proteinExistence type="predicted"/>
<dbReference type="AlphaFoldDB" id="A0A8X6XH50"/>
<gene>
    <name evidence="1" type="ORF">TNIN_320111</name>
</gene>
<keyword evidence="2" id="KW-1185">Reference proteome</keyword>
<reference evidence="1" key="1">
    <citation type="submission" date="2020-08" db="EMBL/GenBank/DDBJ databases">
        <title>Multicomponent nature underlies the extraordinary mechanical properties of spider dragline silk.</title>
        <authorList>
            <person name="Kono N."/>
            <person name="Nakamura H."/>
            <person name="Mori M."/>
            <person name="Yoshida Y."/>
            <person name="Ohtoshi R."/>
            <person name="Malay A.D."/>
            <person name="Moran D.A.P."/>
            <person name="Tomita M."/>
            <person name="Numata K."/>
            <person name="Arakawa K."/>
        </authorList>
    </citation>
    <scope>NUCLEOTIDE SEQUENCE</scope>
</reference>
<sequence length="197" mass="22815">MVLVAQCSVIGKWLLANKIRRLKTGLREDFCYLKSLKCWFDRASLLKETTEEIMGPHFKKSLPPNPASRVREYLKWNTRCLTAAMCDDNNKLVDSLGFDLAAIVITFCVMAVLRDEQSLETFRLAYVSTQMKGVFRREFLPSLIETSVISLLLNNIMGELNISQINSYVEQFTEQAEMLFNDWIFLNCIFDESMHMM</sequence>
<organism evidence="1 2">
    <name type="scientific">Trichonephila inaurata madagascariensis</name>
    <dbReference type="NCBI Taxonomy" id="2747483"/>
    <lineage>
        <taxon>Eukaryota</taxon>
        <taxon>Metazoa</taxon>
        <taxon>Ecdysozoa</taxon>
        <taxon>Arthropoda</taxon>
        <taxon>Chelicerata</taxon>
        <taxon>Arachnida</taxon>
        <taxon>Araneae</taxon>
        <taxon>Araneomorphae</taxon>
        <taxon>Entelegynae</taxon>
        <taxon>Araneoidea</taxon>
        <taxon>Nephilidae</taxon>
        <taxon>Trichonephila</taxon>
        <taxon>Trichonephila inaurata</taxon>
    </lineage>
</organism>
<dbReference type="EMBL" id="BMAV01009024">
    <property type="protein sequence ID" value="GFY53016.1"/>
    <property type="molecule type" value="Genomic_DNA"/>
</dbReference>
<accession>A0A8X6XH50</accession>
<evidence type="ECO:0000313" key="1">
    <source>
        <dbReference type="EMBL" id="GFY53016.1"/>
    </source>
</evidence>